<accession>A0A2P5ALC2</accession>
<protein>
    <submittedName>
        <fullName evidence="1">Uncharacterized protein</fullName>
    </submittedName>
</protein>
<evidence type="ECO:0000313" key="2">
    <source>
        <dbReference type="Proteomes" id="UP000237105"/>
    </source>
</evidence>
<dbReference type="Proteomes" id="UP000237105">
    <property type="component" value="Unassembled WGS sequence"/>
</dbReference>
<organism evidence="1 2">
    <name type="scientific">Parasponia andersonii</name>
    <name type="common">Sponia andersonii</name>
    <dbReference type="NCBI Taxonomy" id="3476"/>
    <lineage>
        <taxon>Eukaryota</taxon>
        <taxon>Viridiplantae</taxon>
        <taxon>Streptophyta</taxon>
        <taxon>Embryophyta</taxon>
        <taxon>Tracheophyta</taxon>
        <taxon>Spermatophyta</taxon>
        <taxon>Magnoliopsida</taxon>
        <taxon>eudicotyledons</taxon>
        <taxon>Gunneridae</taxon>
        <taxon>Pentapetalae</taxon>
        <taxon>rosids</taxon>
        <taxon>fabids</taxon>
        <taxon>Rosales</taxon>
        <taxon>Cannabaceae</taxon>
        <taxon>Parasponia</taxon>
    </lineage>
</organism>
<dbReference type="AlphaFoldDB" id="A0A2P5ALC2"/>
<dbReference type="EMBL" id="JXTB01000535">
    <property type="protein sequence ID" value="PON37322.1"/>
    <property type="molecule type" value="Genomic_DNA"/>
</dbReference>
<gene>
    <name evidence="1" type="ORF">PanWU01x14_321210</name>
</gene>
<name>A0A2P5ALC2_PARAD</name>
<proteinExistence type="predicted"/>
<comment type="caution">
    <text evidence="1">The sequence shown here is derived from an EMBL/GenBank/DDBJ whole genome shotgun (WGS) entry which is preliminary data.</text>
</comment>
<feature type="non-terminal residue" evidence="1">
    <location>
        <position position="56"/>
    </location>
</feature>
<sequence length="56" mass="6375">MNPRNEGKEYYNAIMLRSGKDLVKIVEKPISSSKPMVKEVVEEEQAKVKDGKKPID</sequence>
<keyword evidence="2" id="KW-1185">Reference proteome</keyword>
<reference evidence="2" key="1">
    <citation type="submission" date="2016-06" db="EMBL/GenBank/DDBJ databases">
        <title>Parallel loss of symbiosis genes in relatives of nitrogen-fixing non-legume Parasponia.</title>
        <authorList>
            <person name="Van Velzen R."/>
            <person name="Holmer R."/>
            <person name="Bu F."/>
            <person name="Rutten L."/>
            <person name="Van Zeijl A."/>
            <person name="Liu W."/>
            <person name="Santuari L."/>
            <person name="Cao Q."/>
            <person name="Sharma T."/>
            <person name="Shen D."/>
            <person name="Roswanjaya Y."/>
            <person name="Wardhani T."/>
            <person name="Kalhor M.S."/>
            <person name="Jansen J."/>
            <person name="Van den Hoogen J."/>
            <person name="Gungor B."/>
            <person name="Hartog M."/>
            <person name="Hontelez J."/>
            <person name="Verver J."/>
            <person name="Yang W.-C."/>
            <person name="Schijlen E."/>
            <person name="Repin R."/>
            <person name="Schilthuizen M."/>
            <person name="Schranz E."/>
            <person name="Heidstra R."/>
            <person name="Miyata K."/>
            <person name="Fedorova E."/>
            <person name="Kohlen W."/>
            <person name="Bisseling T."/>
            <person name="Smit S."/>
            <person name="Geurts R."/>
        </authorList>
    </citation>
    <scope>NUCLEOTIDE SEQUENCE [LARGE SCALE GENOMIC DNA]</scope>
    <source>
        <strain evidence="2">cv. WU1-14</strain>
    </source>
</reference>
<evidence type="ECO:0000313" key="1">
    <source>
        <dbReference type="EMBL" id="PON37322.1"/>
    </source>
</evidence>